<name>A0A1H6BN53_9ACTN</name>
<feature type="region of interest" description="Disordered" evidence="1">
    <location>
        <begin position="311"/>
        <end position="348"/>
    </location>
</feature>
<evidence type="ECO:0000313" key="3">
    <source>
        <dbReference type="EMBL" id="SEG61885.1"/>
    </source>
</evidence>
<dbReference type="CDD" id="cd00761">
    <property type="entry name" value="Glyco_tranf_GTA_type"/>
    <property type="match status" value="1"/>
</dbReference>
<protein>
    <submittedName>
        <fullName evidence="3">Glycosyl transferase family 2</fullName>
    </submittedName>
</protein>
<evidence type="ECO:0000259" key="2">
    <source>
        <dbReference type="Pfam" id="PF00535"/>
    </source>
</evidence>
<dbReference type="InterPro" id="IPR029044">
    <property type="entry name" value="Nucleotide-diphossugar_trans"/>
</dbReference>
<dbReference type="Gene3D" id="3.90.550.10">
    <property type="entry name" value="Spore Coat Polysaccharide Biosynthesis Protein SpsA, Chain A"/>
    <property type="match status" value="1"/>
</dbReference>
<proteinExistence type="predicted"/>
<dbReference type="InterPro" id="IPR001173">
    <property type="entry name" value="Glyco_trans_2-like"/>
</dbReference>
<dbReference type="Proteomes" id="UP000236754">
    <property type="component" value="Unassembled WGS sequence"/>
</dbReference>
<gene>
    <name evidence="3" type="ORF">SAMN05216223_10741</name>
</gene>
<dbReference type="Pfam" id="PF00535">
    <property type="entry name" value="Glycos_transf_2"/>
    <property type="match status" value="1"/>
</dbReference>
<dbReference type="EMBL" id="FNVU01000007">
    <property type="protein sequence ID" value="SEG61885.1"/>
    <property type="molecule type" value="Genomic_DNA"/>
</dbReference>
<feature type="domain" description="Glycosyltransferase 2-like" evidence="2">
    <location>
        <begin position="5"/>
        <end position="133"/>
    </location>
</feature>
<dbReference type="OrthoDB" id="3226099at2"/>
<dbReference type="AlphaFoldDB" id="A0A1H6BN53"/>
<dbReference type="InterPro" id="IPR050834">
    <property type="entry name" value="Glycosyltransf_2"/>
</dbReference>
<dbReference type="GO" id="GO:0016740">
    <property type="term" value="F:transferase activity"/>
    <property type="evidence" value="ECO:0007669"/>
    <property type="project" value="UniProtKB-KW"/>
</dbReference>
<evidence type="ECO:0000313" key="4">
    <source>
        <dbReference type="Proteomes" id="UP000236754"/>
    </source>
</evidence>
<reference evidence="3 4" key="1">
    <citation type="submission" date="2016-10" db="EMBL/GenBank/DDBJ databases">
        <authorList>
            <person name="de Groot N.N."/>
        </authorList>
    </citation>
    <scope>NUCLEOTIDE SEQUENCE [LARGE SCALE GENOMIC DNA]</scope>
    <source>
        <strain evidence="3 4">CGMCC 4.2023</strain>
    </source>
</reference>
<dbReference type="RefSeq" id="WP_103886789.1">
    <property type="nucleotide sequence ID" value="NZ_FNVU01000007.1"/>
</dbReference>
<sequence length="348" mass="38475">MVKLSVIVPFFNVQPFVPDALRSLRANARSDFEFLLMDDGSTDRTPQLLEEGVGSLPGARVIRRDHTGVAALRNAGIDAARGEYLTFMDGDDWLAPGYLPQLARAMDELDVDFLRTDHVQCTGSTRNVIRAPHGRRNARLDPRSAILPADRPSLVDYPYSWAGAYHRRIVEQGLVHMPEHLRTAEDRPWIWRLHREAKSCAVVGLLGVHYRRGVNTSLTQIGDERQLDFVRSFDQVIAELAGDPDEERFLPKAIRTYCAIIAHHLDNIDRFEPVLARRLKTLSAAALGRLPADLLADALDSMDAERSARVRRLRGRMSGRADGPAAGSAGDDGDDGVRDNATSGSAVA</sequence>
<feature type="compositionally biased region" description="Low complexity" evidence="1">
    <location>
        <begin position="318"/>
        <end position="329"/>
    </location>
</feature>
<keyword evidence="4" id="KW-1185">Reference proteome</keyword>
<evidence type="ECO:0000256" key="1">
    <source>
        <dbReference type="SAM" id="MobiDB-lite"/>
    </source>
</evidence>
<accession>A0A1H6BN53</accession>
<dbReference type="SUPFAM" id="SSF53448">
    <property type="entry name" value="Nucleotide-diphospho-sugar transferases"/>
    <property type="match status" value="1"/>
</dbReference>
<keyword evidence="3" id="KW-0808">Transferase</keyword>
<dbReference type="PANTHER" id="PTHR43685">
    <property type="entry name" value="GLYCOSYLTRANSFERASE"/>
    <property type="match status" value="1"/>
</dbReference>
<organism evidence="3 4">
    <name type="scientific">Actinacidiphila yanglinensis</name>
    <dbReference type="NCBI Taxonomy" id="310779"/>
    <lineage>
        <taxon>Bacteria</taxon>
        <taxon>Bacillati</taxon>
        <taxon>Actinomycetota</taxon>
        <taxon>Actinomycetes</taxon>
        <taxon>Kitasatosporales</taxon>
        <taxon>Streptomycetaceae</taxon>
        <taxon>Actinacidiphila</taxon>
    </lineage>
</organism>
<dbReference type="PANTHER" id="PTHR43685:SF2">
    <property type="entry name" value="GLYCOSYLTRANSFERASE 2-LIKE DOMAIN-CONTAINING PROTEIN"/>
    <property type="match status" value="1"/>
</dbReference>